<evidence type="ECO:0000256" key="1">
    <source>
        <dbReference type="SAM" id="MobiDB-lite"/>
    </source>
</evidence>
<evidence type="ECO:0000256" key="2">
    <source>
        <dbReference type="SAM" id="Phobius"/>
    </source>
</evidence>
<dbReference type="EMBL" id="JABCIY010000241">
    <property type="protein sequence ID" value="KAF7187049.1"/>
    <property type="molecule type" value="Genomic_DNA"/>
</dbReference>
<keyword evidence="4" id="KW-1185">Reference proteome</keyword>
<dbReference type="Proteomes" id="UP000660729">
    <property type="component" value="Unassembled WGS sequence"/>
</dbReference>
<gene>
    <name evidence="3" type="ORF">HII31_11658</name>
</gene>
<proteinExistence type="predicted"/>
<sequence length="328" mass="35465">MRIPQNKLQKIKAGVHCTQLVLIFVAGCLTLAVMTKNGGFGGQTSFYFALCFITIPAIIYQVMVPMWSRAWRLNNVYAYAVIDVLFALLWFAASIAVAVWNANGIAKGKTTTNDDTDSSKTSTKFLFIRADTTTKDGTCNSFAYGSASKCSVSKATVGFGIVIFLLFAATTYISIQAIRQYRQSGAVPTMSFRNKKQDALENEEEGKVWSTSTDELNNADDRLSYGGYGGNITSDQDGLLGAGPRRSGSGGVVHPEGPDSYSHLANQEHLEADADDVHPGRRTPVQPVAIPPTYGDDRFAPSALSPPGYVTSPNGRVQFPEANYSALR</sequence>
<feature type="region of interest" description="Disordered" evidence="1">
    <location>
        <begin position="235"/>
        <end position="262"/>
    </location>
</feature>
<dbReference type="OrthoDB" id="5284712at2759"/>
<keyword evidence="2" id="KW-1133">Transmembrane helix</keyword>
<feature type="transmembrane region" description="Helical" evidence="2">
    <location>
        <begin position="46"/>
        <end position="64"/>
    </location>
</feature>
<protein>
    <recommendedName>
        <fullName evidence="5">MARVEL domain-containing protein</fullName>
    </recommendedName>
</protein>
<evidence type="ECO:0000313" key="3">
    <source>
        <dbReference type="EMBL" id="KAF7187049.1"/>
    </source>
</evidence>
<evidence type="ECO:0000313" key="4">
    <source>
        <dbReference type="Proteomes" id="UP000660729"/>
    </source>
</evidence>
<comment type="caution">
    <text evidence="3">The sequence shown here is derived from an EMBL/GenBank/DDBJ whole genome shotgun (WGS) entry which is preliminary data.</text>
</comment>
<dbReference type="PANTHER" id="PTHR37451">
    <property type="entry name" value="MARVEL DOMAIN"/>
    <property type="match status" value="1"/>
</dbReference>
<name>A0A8H6VGA7_9PEZI</name>
<organism evidence="3 4">
    <name type="scientific">Pseudocercospora fuligena</name>
    <dbReference type="NCBI Taxonomy" id="685502"/>
    <lineage>
        <taxon>Eukaryota</taxon>
        <taxon>Fungi</taxon>
        <taxon>Dikarya</taxon>
        <taxon>Ascomycota</taxon>
        <taxon>Pezizomycotina</taxon>
        <taxon>Dothideomycetes</taxon>
        <taxon>Dothideomycetidae</taxon>
        <taxon>Mycosphaerellales</taxon>
        <taxon>Mycosphaerellaceae</taxon>
        <taxon>Pseudocercospora</taxon>
    </lineage>
</organism>
<feature type="region of interest" description="Disordered" evidence="1">
    <location>
        <begin position="297"/>
        <end position="328"/>
    </location>
</feature>
<keyword evidence="2" id="KW-0472">Membrane</keyword>
<evidence type="ECO:0008006" key="5">
    <source>
        <dbReference type="Google" id="ProtNLM"/>
    </source>
</evidence>
<dbReference type="AlphaFoldDB" id="A0A8H6VGA7"/>
<feature type="transmembrane region" description="Helical" evidence="2">
    <location>
        <begin position="12"/>
        <end position="34"/>
    </location>
</feature>
<dbReference type="PROSITE" id="PS51257">
    <property type="entry name" value="PROKAR_LIPOPROTEIN"/>
    <property type="match status" value="1"/>
</dbReference>
<dbReference type="PANTHER" id="PTHR37451:SF3">
    <property type="entry name" value="MARVEL DOMAIN-CONTAINING PROTEIN"/>
    <property type="match status" value="1"/>
</dbReference>
<reference evidence="3" key="1">
    <citation type="submission" date="2020-04" db="EMBL/GenBank/DDBJ databases">
        <title>Draft genome resource of the tomato pathogen Pseudocercospora fuligena.</title>
        <authorList>
            <person name="Zaccaron A."/>
        </authorList>
    </citation>
    <scope>NUCLEOTIDE SEQUENCE</scope>
    <source>
        <strain evidence="3">PF001</strain>
    </source>
</reference>
<accession>A0A8H6VGA7</accession>
<keyword evidence="2" id="KW-0812">Transmembrane</keyword>
<feature type="transmembrane region" description="Helical" evidence="2">
    <location>
        <begin position="76"/>
        <end position="100"/>
    </location>
</feature>
<feature type="transmembrane region" description="Helical" evidence="2">
    <location>
        <begin position="155"/>
        <end position="175"/>
    </location>
</feature>